<sequence>MMLPRHLKLPSFRPIATVHGRTSDLLSRILTFLDIDPFEIKTHSVFRPVQHLDALKISTHVNF</sequence>
<protein>
    <submittedName>
        <fullName evidence="1">Uncharacterized protein</fullName>
    </submittedName>
</protein>
<name>A0A085MWS0_9BILA</name>
<gene>
    <name evidence="1" type="ORF">M514_26185</name>
</gene>
<accession>A0A085MWS0</accession>
<dbReference type="AlphaFoldDB" id="A0A085MWS0"/>
<proteinExistence type="predicted"/>
<dbReference type="Proteomes" id="UP000030758">
    <property type="component" value="Unassembled WGS sequence"/>
</dbReference>
<organism evidence="1">
    <name type="scientific">Trichuris suis</name>
    <name type="common">pig whipworm</name>
    <dbReference type="NCBI Taxonomy" id="68888"/>
    <lineage>
        <taxon>Eukaryota</taxon>
        <taxon>Metazoa</taxon>
        <taxon>Ecdysozoa</taxon>
        <taxon>Nematoda</taxon>
        <taxon>Enoplea</taxon>
        <taxon>Dorylaimia</taxon>
        <taxon>Trichinellida</taxon>
        <taxon>Trichuridae</taxon>
        <taxon>Trichuris</taxon>
    </lineage>
</organism>
<reference evidence="1" key="1">
    <citation type="journal article" date="2014" name="Nat. Genet.">
        <title>Genome and transcriptome of the porcine whipworm Trichuris suis.</title>
        <authorList>
            <person name="Jex A.R."/>
            <person name="Nejsum P."/>
            <person name="Schwarz E.M."/>
            <person name="Hu L."/>
            <person name="Young N.D."/>
            <person name="Hall R.S."/>
            <person name="Korhonen P.K."/>
            <person name="Liao S."/>
            <person name="Thamsborg S."/>
            <person name="Xia J."/>
            <person name="Xu P."/>
            <person name="Wang S."/>
            <person name="Scheerlinck J.P."/>
            <person name="Hofmann A."/>
            <person name="Sternberg P.W."/>
            <person name="Wang J."/>
            <person name="Gasser R.B."/>
        </authorList>
    </citation>
    <scope>NUCLEOTIDE SEQUENCE [LARGE SCALE GENOMIC DNA]</scope>
    <source>
        <strain evidence="1">DCEP-RM93F</strain>
    </source>
</reference>
<evidence type="ECO:0000313" key="1">
    <source>
        <dbReference type="EMBL" id="KFD61666.1"/>
    </source>
</evidence>
<dbReference type="EMBL" id="KL367616">
    <property type="protein sequence ID" value="KFD61666.1"/>
    <property type="molecule type" value="Genomic_DNA"/>
</dbReference>